<accession>F2JPE4</accession>
<evidence type="ECO:0000313" key="6">
    <source>
        <dbReference type="EMBL" id="ADZ82492.1"/>
    </source>
</evidence>
<evidence type="ECO:0000256" key="4">
    <source>
        <dbReference type="ARBA" id="ARBA00023136"/>
    </source>
</evidence>
<dbReference type="AlphaFoldDB" id="F2JPE4"/>
<dbReference type="EMBL" id="CP002582">
    <property type="protein sequence ID" value="ADZ82492.1"/>
    <property type="molecule type" value="Genomic_DNA"/>
</dbReference>
<evidence type="ECO:0000256" key="3">
    <source>
        <dbReference type="ARBA" id="ARBA00022989"/>
    </source>
</evidence>
<dbReference type="KEGG" id="cle:Clole_0759"/>
<feature type="transmembrane region" description="Helical" evidence="5">
    <location>
        <begin position="7"/>
        <end position="27"/>
    </location>
</feature>
<name>F2JPE4_CELLD</name>
<evidence type="ECO:0000313" key="7">
    <source>
        <dbReference type="Proteomes" id="UP000008467"/>
    </source>
</evidence>
<dbReference type="Pfam" id="PF05105">
    <property type="entry name" value="Phage_holin_4_1"/>
    <property type="match status" value="1"/>
</dbReference>
<dbReference type="eggNOG" id="COG4824">
    <property type="taxonomic scope" value="Bacteria"/>
</dbReference>
<evidence type="ECO:0000256" key="1">
    <source>
        <dbReference type="ARBA" id="ARBA00004141"/>
    </source>
</evidence>
<dbReference type="InterPro" id="IPR006480">
    <property type="entry name" value="Phage_holin_4_1"/>
</dbReference>
<reference evidence="6 7" key="1">
    <citation type="journal article" date="2011" name="J. Bacteriol.">
        <title>Complete genome sequence of the cellulose-degrading bacterium Cellulosilyticum lentocellum.</title>
        <authorList>
            <consortium name="US DOE Joint Genome Institute"/>
            <person name="Miller D.A."/>
            <person name="Suen G."/>
            <person name="Bruce D."/>
            <person name="Copeland A."/>
            <person name="Cheng J.F."/>
            <person name="Detter C."/>
            <person name="Goodwin L.A."/>
            <person name="Han C.S."/>
            <person name="Hauser L.J."/>
            <person name="Land M.L."/>
            <person name="Lapidus A."/>
            <person name="Lucas S."/>
            <person name="Meincke L."/>
            <person name="Pitluck S."/>
            <person name="Tapia R."/>
            <person name="Teshima H."/>
            <person name="Woyke T."/>
            <person name="Fox B.G."/>
            <person name="Angert E.R."/>
            <person name="Currie C.R."/>
        </authorList>
    </citation>
    <scope>NUCLEOTIDE SEQUENCE [LARGE SCALE GENOMIC DNA]</scope>
    <source>
        <strain evidence="7">ATCC 49066 / DSM 5427 / NCIMB 11756 / RHM5</strain>
    </source>
</reference>
<gene>
    <name evidence="6" type="ordered locus">Clole_0759</name>
</gene>
<keyword evidence="3 5" id="KW-1133">Transmembrane helix</keyword>
<sequence>MDSINQIKIYFMAIVGAIGGFIAQLLGGWTTDLQTLVVFMLVDFAMGLALAIFFKKSNKSTTGALNSTSAWKGLCKKGITLLMVLVAHRIDITLGLEYIKTATIIAFIVVELISIIENAGLMGIPIPKVLVNIIDVLKQKAGESDEHQSKPIE</sequence>
<keyword evidence="7" id="KW-1185">Reference proteome</keyword>
<dbReference type="RefSeq" id="WP_013655793.1">
    <property type="nucleotide sequence ID" value="NC_015275.1"/>
</dbReference>
<dbReference type="HOGENOM" id="CLU_125939_1_0_9"/>
<evidence type="ECO:0000256" key="5">
    <source>
        <dbReference type="SAM" id="Phobius"/>
    </source>
</evidence>
<keyword evidence="2 5" id="KW-0812">Transmembrane</keyword>
<evidence type="ECO:0000256" key="2">
    <source>
        <dbReference type="ARBA" id="ARBA00022692"/>
    </source>
</evidence>
<dbReference type="Proteomes" id="UP000008467">
    <property type="component" value="Chromosome"/>
</dbReference>
<proteinExistence type="predicted"/>
<keyword evidence="4 5" id="KW-0472">Membrane</keyword>
<comment type="subcellular location">
    <subcellularLocation>
        <location evidence="1">Membrane</location>
        <topology evidence="1">Multi-pass membrane protein</topology>
    </subcellularLocation>
</comment>
<dbReference type="STRING" id="642492.Clole_0759"/>
<organism evidence="6 7">
    <name type="scientific">Cellulosilyticum lentocellum (strain ATCC 49066 / DSM 5427 / NCIMB 11756 / RHM5)</name>
    <name type="common">Clostridium lentocellum</name>
    <dbReference type="NCBI Taxonomy" id="642492"/>
    <lineage>
        <taxon>Bacteria</taxon>
        <taxon>Bacillati</taxon>
        <taxon>Bacillota</taxon>
        <taxon>Clostridia</taxon>
        <taxon>Lachnospirales</taxon>
        <taxon>Cellulosilyticaceae</taxon>
        <taxon>Cellulosilyticum</taxon>
    </lineage>
</organism>
<dbReference type="GO" id="GO:0016020">
    <property type="term" value="C:membrane"/>
    <property type="evidence" value="ECO:0007669"/>
    <property type="project" value="UniProtKB-SubCell"/>
</dbReference>
<protein>
    <submittedName>
        <fullName evidence="6">Toxin secretion/phage lysis holin</fullName>
    </submittedName>
</protein>
<feature type="transmembrane region" description="Helical" evidence="5">
    <location>
        <begin position="33"/>
        <end position="54"/>
    </location>
</feature>
<feature type="transmembrane region" description="Helical" evidence="5">
    <location>
        <begin position="98"/>
        <end position="116"/>
    </location>
</feature>
<dbReference type="NCBIfam" id="TIGR01593">
    <property type="entry name" value="holin_tox_secr"/>
    <property type="match status" value="1"/>
</dbReference>